<keyword evidence="1" id="KW-0472">Membrane</keyword>
<evidence type="ECO:0000313" key="2">
    <source>
        <dbReference type="EMBL" id="HJA08608.1"/>
    </source>
</evidence>
<evidence type="ECO:0000313" key="3">
    <source>
        <dbReference type="Proteomes" id="UP000824225"/>
    </source>
</evidence>
<organism evidence="2 3">
    <name type="scientific">Candidatus Mailhella merdigallinarum</name>
    <dbReference type="NCBI Taxonomy" id="2838658"/>
    <lineage>
        <taxon>Bacteria</taxon>
        <taxon>Pseudomonadati</taxon>
        <taxon>Thermodesulfobacteriota</taxon>
        <taxon>Desulfovibrionia</taxon>
        <taxon>Desulfovibrionales</taxon>
        <taxon>Desulfovibrionaceae</taxon>
        <taxon>Mailhella</taxon>
    </lineage>
</organism>
<reference evidence="2" key="1">
    <citation type="journal article" date="2021" name="PeerJ">
        <title>Extensive microbial diversity within the chicken gut microbiome revealed by metagenomics and culture.</title>
        <authorList>
            <person name="Gilroy R."/>
            <person name="Ravi A."/>
            <person name="Getino M."/>
            <person name="Pursley I."/>
            <person name="Horton D.L."/>
            <person name="Alikhan N.F."/>
            <person name="Baker D."/>
            <person name="Gharbi K."/>
            <person name="Hall N."/>
            <person name="Watson M."/>
            <person name="Adriaenssens E.M."/>
            <person name="Foster-Nyarko E."/>
            <person name="Jarju S."/>
            <person name="Secka A."/>
            <person name="Antonio M."/>
            <person name="Oren A."/>
            <person name="Chaudhuri R.R."/>
            <person name="La Ragione R."/>
            <person name="Hildebrand F."/>
            <person name="Pallen M.J."/>
        </authorList>
    </citation>
    <scope>NUCLEOTIDE SEQUENCE</scope>
    <source>
        <strain evidence="2">CHK186-16707</strain>
    </source>
</reference>
<dbReference type="GO" id="GO:0015661">
    <property type="term" value="F:L-lysine efflux transmembrane transporter activity"/>
    <property type="evidence" value="ECO:0007669"/>
    <property type="project" value="InterPro"/>
</dbReference>
<reference evidence="2" key="2">
    <citation type="submission" date="2021-04" db="EMBL/GenBank/DDBJ databases">
        <authorList>
            <person name="Gilroy R."/>
        </authorList>
    </citation>
    <scope>NUCLEOTIDE SEQUENCE</scope>
    <source>
        <strain evidence="2">CHK186-16707</strain>
    </source>
</reference>
<feature type="transmembrane region" description="Helical" evidence="1">
    <location>
        <begin position="5"/>
        <end position="23"/>
    </location>
</feature>
<name>A0A9D2HCI2_9BACT</name>
<protein>
    <submittedName>
        <fullName evidence="2">Lysine exporter LysO family protein</fullName>
    </submittedName>
</protein>
<dbReference type="InterPro" id="IPR005642">
    <property type="entry name" value="LysO"/>
</dbReference>
<dbReference type="PANTHER" id="PTHR35804:SF1">
    <property type="entry name" value="LYSINE EXPORTER LYSO"/>
    <property type="match status" value="1"/>
</dbReference>
<accession>A0A9D2HCI2</accession>
<comment type="caution">
    <text evidence="2">The sequence shown here is derived from an EMBL/GenBank/DDBJ whole genome shotgun (WGS) entry which is preliminary data.</text>
</comment>
<sequence length="205" mass="21344">MKGSLLVLGFFFAGVLIGWLDWLPRVVAESDASLWILYVLLFCAGMGVGFDLKALGIIRELKGRILLVPAGVVAGTLAGSTLAWALLGLFGAGLPLPDSLAVGAGFGYYSLATVIITQLGDPALGSVALLSNMIHEIITLTLSPLLVRVVGRLGPVMAGGAAAMDTCLPIIARYSGERYAILAVFSGMTLTLLVPVLVPALMSFR</sequence>
<keyword evidence="1" id="KW-0812">Transmembrane</keyword>
<dbReference type="AlphaFoldDB" id="A0A9D2HCI2"/>
<proteinExistence type="predicted"/>
<keyword evidence="1" id="KW-1133">Transmembrane helix</keyword>
<feature type="transmembrane region" description="Helical" evidence="1">
    <location>
        <begin position="35"/>
        <end position="58"/>
    </location>
</feature>
<feature type="transmembrane region" description="Helical" evidence="1">
    <location>
        <begin position="65"/>
        <end position="87"/>
    </location>
</feature>
<gene>
    <name evidence="2" type="ORF">H9962_05400</name>
</gene>
<feature type="transmembrane region" description="Helical" evidence="1">
    <location>
        <begin position="179"/>
        <end position="202"/>
    </location>
</feature>
<dbReference type="GO" id="GO:0005886">
    <property type="term" value="C:plasma membrane"/>
    <property type="evidence" value="ECO:0007669"/>
    <property type="project" value="TreeGrafter"/>
</dbReference>
<dbReference type="Proteomes" id="UP000824225">
    <property type="component" value="Unassembled WGS sequence"/>
</dbReference>
<dbReference type="EMBL" id="DXAN01000017">
    <property type="protein sequence ID" value="HJA08608.1"/>
    <property type="molecule type" value="Genomic_DNA"/>
</dbReference>
<dbReference type="Pfam" id="PF03956">
    <property type="entry name" value="Lys_export"/>
    <property type="match status" value="1"/>
</dbReference>
<dbReference type="PANTHER" id="PTHR35804">
    <property type="entry name" value="LYSINE EXPORTER LYSO"/>
    <property type="match status" value="1"/>
</dbReference>
<feature type="transmembrane region" description="Helical" evidence="1">
    <location>
        <begin position="99"/>
        <end position="120"/>
    </location>
</feature>
<evidence type="ECO:0000256" key="1">
    <source>
        <dbReference type="SAM" id="Phobius"/>
    </source>
</evidence>